<comment type="caution">
    <text evidence="3">The sequence shown here is derived from an EMBL/GenBank/DDBJ whole genome shotgun (WGS) entry which is preliminary data.</text>
</comment>
<protein>
    <recommendedName>
        <fullName evidence="5">DUF2189 domain-containing protein</fullName>
    </recommendedName>
</protein>
<dbReference type="Proteomes" id="UP000580043">
    <property type="component" value="Unassembled WGS sequence"/>
</dbReference>
<keyword evidence="2" id="KW-0812">Transmembrane</keyword>
<keyword evidence="2" id="KW-1133">Transmembrane helix</keyword>
<feature type="compositionally biased region" description="Pro residues" evidence="1">
    <location>
        <begin position="1"/>
        <end position="10"/>
    </location>
</feature>
<feature type="transmembrane region" description="Helical" evidence="2">
    <location>
        <begin position="225"/>
        <end position="244"/>
    </location>
</feature>
<feature type="transmembrane region" description="Helical" evidence="2">
    <location>
        <begin position="138"/>
        <end position="159"/>
    </location>
</feature>
<evidence type="ECO:0000313" key="3">
    <source>
        <dbReference type="EMBL" id="NML26345.1"/>
    </source>
</evidence>
<evidence type="ECO:0000256" key="2">
    <source>
        <dbReference type="SAM" id="Phobius"/>
    </source>
</evidence>
<dbReference type="RefSeq" id="WP_169145880.1">
    <property type="nucleotide sequence ID" value="NZ_JABBGA010000007.1"/>
</dbReference>
<name>A0A848G5X3_9RHOO</name>
<feature type="transmembrane region" description="Helical" evidence="2">
    <location>
        <begin position="195"/>
        <end position="218"/>
    </location>
</feature>
<gene>
    <name evidence="3" type="ORF">HHL15_11380</name>
</gene>
<keyword evidence="2" id="KW-0472">Membrane</keyword>
<feature type="region of interest" description="Disordered" evidence="1">
    <location>
        <begin position="1"/>
        <end position="21"/>
    </location>
</feature>
<dbReference type="InterPro" id="IPR047798">
    <property type="entry name" value="BPSS1780-like"/>
</dbReference>
<dbReference type="AlphaFoldDB" id="A0A848G5X3"/>
<feature type="transmembrane region" description="Helical" evidence="2">
    <location>
        <begin position="68"/>
        <end position="87"/>
    </location>
</feature>
<evidence type="ECO:0000256" key="1">
    <source>
        <dbReference type="SAM" id="MobiDB-lite"/>
    </source>
</evidence>
<feature type="transmembrane region" description="Helical" evidence="2">
    <location>
        <begin position="43"/>
        <end position="62"/>
    </location>
</feature>
<dbReference type="EMBL" id="JABBGA010000007">
    <property type="protein sequence ID" value="NML26345.1"/>
    <property type="molecule type" value="Genomic_DNA"/>
</dbReference>
<evidence type="ECO:0008006" key="5">
    <source>
        <dbReference type="Google" id="ProtNLM"/>
    </source>
</evidence>
<reference evidence="3 4" key="1">
    <citation type="submission" date="2020-04" db="EMBL/GenBank/DDBJ databases">
        <title>Zoogloea sp. G-4-1-14 isolated from soil.</title>
        <authorList>
            <person name="Dahal R.H."/>
        </authorList>
    </citation>
    <scope>NUCLEOTIDE SEQUENCE [LARGE SCALE GENOMIC DNA]</scope>
    <source>
        <strain evidence="3 4">G-4-1-14</strain>
    </source>
</reference>
<feature type="transmembrane region" description="Helical" evidence="2">
    <location>
        <begin position="166"/>
        <end position="183"/>
    </location>
</feature>
<organism evidence="3 4">
    <name type="scientific">Zoogloea dura</name>
    <dbReference type="NCBI Taxonomy" id="2728840"/>
    <lineage>
        <taxon>Bacteria</taxon>
        <taxon>Pseudomonadati</taxon>
        <taxon>Pseudomonadota</taxon>
        <taxon>Betaproteobacteria</taxon>
        <taxon>Rhodocyclales</taxon>
        <taxon>Zoogloeaceae</taxon>
        <taxon>Zoogloea</taxon>
    </lineage>
</organism>
<sequence length="264" mass="27443">MNEPAHPAPHPHSDARHPASRHVPPTEALVWLKAGWRTFTGNPGVWVAISVIFTIMLFVLGLVPLLGWAVVLIGFPIMVAGMVLGCHDQAAGRPLRIEHLFAGLRVHSGNLALVGVFYLLGGLIAGFVSAIIGGGAALTGYVVGALAGLGLGLISGVVLGSMVFSILWVLLITALWFAAPLVVLRDTPPLDAMKLSLSACFGNFGAFVLLGVLIYVLIWVAMIPAGLGVLVLVPVLAGTLYASYQDIFGTPPALPAPAEAPTAE</sequence>
<accession>A0A848G5X3</accession>
<feature type="transmembrane region" description="Helical" evidence="2">
    <location>
        <begin position="108"/>
        <end position="132"/>
    </location>
</feature>
<proteinExistence type="predicted"/>
<dbReference type="NCBIfam" id="NF041043">
    <property type="entry name" value="BPSS1780_fam"/>
    <property type="match status" value="1"/>
</dbReference>
<evidence type="ECO:0000313" key="4">
    <source>
        <dbReference type="Proteomes" id="UP000580043"/>
    </source>
</evidence>
<keyword evidence="4" id="KW-1185">Reference proteome</keyword>